<gene>
    <name evidence="2" type="ORF">AWB69_06631</name>
</gene>
<evidence type="ECO:0000313" key="3">
    <source>
        <dbReference type="Proteomes" id="UP000054683"/>
    </source>
</evidence>
<dbReference type="RefSeq" id="WP_062090885.1">
    <property type="nucleotide sequence ID" value="NZ_FCOK02000061.1"/>
</dbReference>
<protein>
    <submittedName>
        <fullName evidence="2">Uncharacterized protein</fullName>
    </submittedName>
</protein>
<reference evidence="2 3" key="1">
    <citation type="submission" date="2016-01" db="EMBL/GenBank/DDBJ databases">
        <authorList>
            <person name="Oliw E.H."/>
        </authorList>
    </citation>
    <scope>NUCLEOTIDE SEQUENCE [LARGE SCALE GENOMIC DNA]</scope>
    <source>
        <strain evidence="2">LMG 27134</strain>
    </source>
</reference>
<proteinExistence type="predicted"/>
<evidence type="ECO:0000313" key="2">
    <source>
        <dbReference type="EMBL" id="SAL59893.1"/>
    </source>
</evidence>
<dbReference type="AlphaFoldDB" id="A0A158IUF5"/>
<feature type="region of interest" description="Disordered" evidence="1">
    <location>
        <begin position="67"/>
        <end position="100"/>
    </location>
</feature>
<sequence length="100" mass="10761">MKRESHVHPLFECYVHGGRATSATVSRLIPSSAFDDPVGDYAHAPPLTREMGSTVRATSLKYTRRLQRNSVSGVPMARPPTTAAQRCSSIAHGARNSLAG</sequence>
<dbReference type="Proteomes" id="UP000054683">
    <property type="component" value="Unassembled WGS sequence"/>
</dbReference>
<name>A0A158IUF5_9BURK</name>
<evidence type="ECO:0000256" key="1">
    <source>
        <dbReference type="SAM" id="MobiDB-lite"/>
    </source>
</evidence>
<accession>A0A158IUF5</accession>
<organism evidence="2 3">
    <name type="scientific">Caballeronia udeis</name>
    <dbReference type="NCBI Taxonomy" id="1232866"/>
    <lineage>
        <taxon>Bacteria</taxon>
        <taxon>Pseudomonadati</taxon>
        <taxon>Pseudomonadota</taxon>
        <taxon>Betaproteobacteria</taxon>
        <taxon>Burkholderiales</taxon>
        <taxon>Burkholderiaceae</taxon>
        <taxon>Caballeronia</taxon>
    </lineage>
</organism>
<dbReference type="EMBL" id="FCOK02000061">
    <property type="protein sequence ID" value="SAL59893.1"/>
    <property type="molecule type" value="Genomic_DNA"/>
</dbReference>